<evidence type="ECO:0000256" key="1">
    <source>
        <dbReference type="ARBA" id="ARBA00022679"/>
    </source>
</evidence>
<reference evidence="5" key="1">
    <citation type="journal article" date="2019" name="Int. J. Syst. Evol. Microbiol.">
        <title>The Global Catalogue of Microorganisms (GCM) 10K type strain sequencing project: providing services to taxonomists for standard genome sequencing and annotation.</title>
        <authorList>
            <consortium name="The Broad Institute Genomics Platform"/>
            <consortium name="The Broad Institute Genome Sequencing Center for Infectious Disease"/>
            <person name="Wu L."/>
            <person name="Ma J."/>
        </authorList>
    </citation>
    <scope>NUCLEOTIDE SEQUENCE [LARGE SCALE GENOMIC DNA]</scope>
    <source>
        <strain evidence="5">JCM 9381</strain>
    </source>
</reference>
<dbReference type="PROSITE" id="PS51186">
    <property type="entry name" value="GNAT"/>
    <property type="match status" value="1"/>
</dbReference>
<dbReference type="Gene3D" id="3.40.630.30">
    <property type="match status" value="1"/>
</dbReference>
<keyword evidence="1" id="KW-0808">Transferase</keyword>
<keyword evidence="2" id="KW-0012">Acyltransferase</keyword>
<organism evidence="4 5">
    <name type="scientific">Streptomyces labedae</name>
    <dbReference type="NCBI Taxonomy" id="285569"/>
    <lineage>
        <taxon>Bacteria</taxon>
        <taxon>Bacillati</taxon>
        <taxon>Actinomycetota</taxon>
        <taxon>Actinomycetes</taxon>
        <taxon>Kitasatosporales</taxon>
        <taxon>Streptomycetaceae</taxon>
        <taxon>Streptomyces</taxon>
    </lineage>
</organism>
<evidence type="ECO:0000259" key="3">
    <source>
        <dbReference type="PROSITE" id="PS51186"/>
    </source>
</evidence>
<gene>
    <name evidence="4" type="ORF">GCM10010469_55710</name>
</gene>
<dbReference type="Proteomes" id="UP001500728">
    <property type="component" value="Unassembled WGS sequence"/>
</dbReference>
<accession>A0ABP6R3W2</accession>
<dbReference type="InterPro" id="IPR000182">
    <property type="entry name" value="GNAT_dom"/>
</dbReference>
<dbReference type="PANTHER" id="PTHR43877">
    <property type="entry name" value="AMINOALKYLPHOSPHONATE N-ACETYLTRANSFERASE-RELATED-RELATED"/>
    <property type="match status" value="1"/>
</dbReference>
<dbReference type="CDD" id="cd04301">
    <property type="entry name" value="NAT_SF"/>
    <property type="match status" value="1"/>
</dbReference>
<evidence type="ECO:0000313" key="5">
    <source>
        <dbReference type="Proteomes" id="UP001500728"/>
    </source>
</evidence>
<keyword evidence="5" id="KW-1185">Reference proteome</keyword>
<protein>
    <submittedName>
        <fullName evidence="4">GNAT family N-acetyltransferase</fullName>
    </submittedName>
</protein>
<dbReference type="InterPro" id="IPR016181">
    <property type="entry name" value="Acyl_CoA_acyltransferase"/>
</dbReference>
<dbReference type="EMBL" id="BAAAUW010000035">
    <property type="protein sequence ID" value="GAA3275029.1"/>
    <property type="molecule type" value="Genomic_DNA"/>
</dbReference>
<dbReference type="Pfam" id="PF00583">
    <property type="entry name" value="Acetyltransf_1"/>
    <property type="match status" value="1"/>
</dbReference>
<evidence type="ECO:0000313" key="4">
    <source>
        <dbReference type="EMBL" id="GAA3275029.1"/>
    </source>
</evidence>
<comment type="caution">
    <text evidence="4">The sequence shown here is derived from an EMBL/GenBank/DDBJ whole genome shotgun (WGS) entry which is preliminary data.</text>
</comment>
<name>A0ABP6R3W2_9ACTN</name>
<dbReference type="InterPro" id="IPR050832">
    <property type="entry name" value="Bact_Acetyltransf"/>
</dbReference>
<proteinExistence type="predicted"/>
<sequence>MAQVSVLVSVVSVTVMTSTLDPWSALQASGAGEKGADVSGRSGYRARMSLVRRATPEDAEEVLRLRQVMIDSMARSDPSTAWHAVSLPVLRERLADDLSFAAFVVDHPERPGALAALVAGTLDYRIGGARNPRGTDGYVFSVATDPDARRRGYARACVGALLEWFRERGAGRVRLTASPEAEPLYRSLGFTPRPDPLLELML</sequence>
<dbReference type="SUPFAM" id="SSF55729">
    <property type="entry name" value="Acyl-CoA N-acyltransferases (Nat)"/>
    <property type="match status" value="1"/>
</dbReference>
<evidence type="ECO:0000256" key="2">
    <source>
        <dbReference type="ARBA" id="ARBA00023315"/>
    </source>
</evidence>
<feature type="domain" description="N-acetyltransferase" evidence="3">
    <location>
        <begin position="49"/>
        <end position="202"/>
    </location>
</feature>